<comment type="similarity">
    <text evidence="3 9">Belongs to the FlgH family.</text>
</comment>
<feature type="chain" id="PRO_5025525991" description="Flagellar L-ring protein" evidence="10">
    <location>
        <begin position="19"/>
        <end position="219"/>
    </location>
</feature>
<comment type="function">
    <text evidence="1 9">Assembles around the rod to form the L-ring and probably protects the motor/basal body from shearing forces during rotation.</text>
</comment>
<keyword evidence="8 9" id="KW-0998">Cell outer membrane</keyword>
<evidence type="ECO:0000256" key="2">
    <source>
        <dbReference type="ARBA" id="ARBA00004370"/>
    </source>
</evidence>
<name>A0A6B3SPV9_9BURK</name>
<feature type="signal peptide" evidence="10">
    <location>
        <begin position="1"/>
        <end position="18"/>
    </location>
</feature>
<dbReference type="Proteomes" id="UP000482155">
    <property type="component" value="Unassembled WGS sequence"/>
</dbReference>
<keyword evidence="11" id="KW-0282">Flagellum</keyword>
<comment type="subcellular location">
    <subcellularLocation>
        <location evidence="9">Cell outer membrane</location>
        <topology evidence="9">Lipid-anchor</topology>
    </subcellularLocation>
    <subcellularLocation>
        <location evidence="9">Bacterial flagellum basal body</location>
    </subcellularLocation>
    <subcellularLocation>
        <location evidence="2">Membrane</location>
    </subcellularLocation>
</comment>
<dbReference type="GO" id="GO:0009279">
    <property type="term" value="C:cell outer membrane"/>
    <property type="evidence" value="ECO:0007669"/>
    <property type="project" value="UniProtKB-SubCell"/>
</dbReference>
<keyword evidence="11" id="KW-0966">Cell projection</keyword>
<dbReference type="RefSeq" id="WP_163965392.1">
    <property type="nucleotide sequence ID" value="NZ_JAAIVB010000054.1"/>
</dbReference>
<evidence type="ECO:0000256" key="4">
    <source>
        <dbReference type="ARBA" id="ARBA00011439"/>
    </source>
</evidence>
<evidence type="ECO:0000256" key="3">
    <source>
        <dbReference type="ARBA" id="ARBA00006929"/>
    </source>
</evidence>
<keyword evidence="12" id="KW-1185">Reference proteome</keyword>
<keyword evidence="11" id="KW-0969">Cilium</keyword>
<keyword evidence="9" id="KW-0449">Lipoprotein</keyword>
<dbReference type="Pfam" id="PF02107">
    <property type="entry name" value="FlgH"/>
    <property type="match status" value="1"/>
</dbReference>
<keyword evidence="6 9" id="KW-0472">Membrane</keyword>
<reference evidence="11 12" key="1">
    <citation type="submission" date="2020-02" db="EMBL/GenBank/DDBJ databases">
        <authorList>
            <person name="Kim M.K."/>
        </authorList>
    </citation>
    <scope>NUCLEOTIDE SEQUENCE [LARGE SCALE GENOMIC DNA]</scope>
    <source>
        <strain evidence="11 12">17J57-3</strain>
    </source>
</reference>
<evidence type="ECO:0000256" key="10">
    <source>
        <dbReference type="SAM" id="SignalP"/>
    </source>
</evidence>
<keyword evidence="5 9" id="KW-0732">Signal</keyword>
<protein>
    <recommendedName>
        <fullName evidence="9">Flagellar L-ring protein</fullName>
    </recommendedName>
    <alternativeName>
        <fullName evidence="9">Basal body L-ring protein</fullName>
    </alternativeName>
</protein>
<keyword evidence="7 9" id="KW-0975">Bacterial flagellum</keyword>
<evidence type="ECO:0000313" key="12">
    <source>
        <dbReference type="Proteomes" id="UP000482155"/>
    </source>
</evidence>
<evidence type="ECO:0000313" key="11">
    <source>
        <dbReference type="EMBL" id="NEX62681.1"/>
    </source>
</evidence>
<dbReference type="GO" id="GO:0071973">
    <property type="term" value="P:bacterial-type flagellum-dependent cell motility"/>
    <property type="evidence" value="ECO:0007669"/>
    <property type="project" value="InterPro"/>
</dbReference>
<accession>A0A6B3SPV9</accession>
<organism evidence="11 12">
    <name type="scientific">Noviherbaspirillum galbum</name>
    <dbReference type="NCBI Taxonomy" id="2709383"/>
    <lineage>
        <taxon>Bacteria</taxon>
        <taxon>Pseudomonadati</taxon>
        <taxon>Pseudomonadota</taxon>
        <taxon>Betaproteobacteria</taxon>
        <taxon>Burkholderiales</taxon>
        <taxon>Oxalobacteraceae</taxon>
        <taxon>Noviherbaspirillum</taxon>
    </lineage>
</organism>
<evidence type="ECO:0000256" key="1">
    <source>
        <dbReference type="ARBA" id="ARBA00002591"/>
    </source>
</evidence>
<dbReference type="AlphaFoldDB" id="A0A6B3SPV9"/>
<proteinExistence type="inferred from homology"/>
<dbReference type="HAMAP" id="MF_00415">
    <property type="entry name" value="FlgH"/>
    <property type="match status" value="1"/>
</dbReference>
<comment type="subunit">
    <text evidence="4 9">The basal body constitutes a major portion of the flagellar organelle and consists of four rings (L,P,S, and M) mounted on a central rod.</text>
</comment>
<evidence type="ECO:0000256" key="7">
    <source>
        <dbReference type="ARBA" id="ARBA00023143"/>
    </source>
</evidence>
<sequence>MNRLSTLAISSMTACLLAACGTTPPSIIEHATSARPILPATPTPSNGAIFQAAAYRPLFEDRRARLVGDMVTVTITESTSAVKNGANSGSRSGSLAVAMPGFLGRTGAISGTGSIANKFEDKEAATASNTFSGTMTATVVEVLPNGNLVISGEKQVAFDKATEYVRMSGVVSPDRIGTGNVVSSAYIADARIEYRTNSRIDKAEFMSQVARFFMSVMPL</sequence>
<dbReference type="InterPro" id="IPR000527">
    <property type="entry name" value="Flag_Lring"/>
</dbReference>
<evidence type="ECO:0000256" key="8">
    <source>
        <dbReference type="ARBA" id="ARBA00023237"/>
    </source>
</evidence>
<dbReference type="GO" id="GO:0009427">
    <property type="term" value="C:bacterial-type flagellum basal body, distal rod, L ring"/>
    <property type="evidence" value="ECO:0007669"/>
    <property type="project" value="InterPro"/>
</dbReference>
<dbReference type="PROSITE" id="PS51257">
    <property type="entry name" value="PROKAR_LIPOPROTEIN"/>
    <property type="match status" value="1"/>
</dbReference>
<dbReference type="PRINTS" id="PR01008">
    <property type="entry name" value="FLGLRINGFLGH"/>
</dbReference>
<dbReference type="PANTHER" id="PTHR34933:SF3">
    <property type="entry name" value="FLAGELLAR L-RING PROTEIN"/>
    <property type="match status" value="1"/>
</dbReference>
<evidence type="ECO:0000256" key="9">
    <source>
        <dbReference type="HAMAP-Rule" id="MF_00415"/>
    </source>
</evidence>
<gene>
    <name evidence="9" type="primary">flgH</name>
    <name evidence="11" type="ORF">G3574_16460</name>
</gene>
<evidence type="ECO:0000256" key="5">
    <source>
        <dbReference type="ARBA" id="ARBA00022729"/>
    </source>
</evidence>
<dbReference type="EMBL" id="JAAIVB010000054">
    <property type="protein sequence ID" value="NEX62681.1"/>
    <property type="molecule type" value="Genomic_DNA"/>
</dbReference>
<dbReference type="GO" id="GO:0003774">
    <property type="term" value="F:cytoskeletal motor activity"/>
    <property type="evidence" value="ECO:0007669"/>
    <property type="project" value="InterPro"/>
</dbReference>
<evidence type="ECO:0000256" key="6">
    <source>
        <dbReference type="ARBA" id="ARBA00023136"/>
    </source>
</evidence>
<comment type="caution">
    <text evidence="11">The sequence shown here is derived from an EMBL/GenBank/DDBJ whole genome shotgun (WGS) entry which is preliminary data.</text>
</comment>
<dbReference type="PANTHER" id="PTHR34933">
    <property type="entry name" value="FLAGELLAR L-RING PROTEIN"/>
    <property type="match status" value="1"/>
</dbReference>